<dbReference type="AlphaFoldDB" id="A0A5C3NTI5"/>
<name>A0A5C3NTI5_9APHY</name>
<dbReference type="EMBL" id="ML211853">
    <property type="protein sequence ID" value="TFK80079.1"/>
    <property type="molecule type" value="Genomic_DNA"/>
</dbReference>
<keyword evidence="2" id="KW-1185">Reference proteome</keyword>
<proteinExistence type="predicted"/>
<evidence type="ECO:0000313" key="2">
    <source>
        <dbReference type="Proteomes" id="UP000308197"/>
    </source>
</evidence>
<accession>A0A5C3NTI5</accession>
<reference evidence="1 2" key="1">
    <citation type="journal article" date="2019" name="Nat. Ecol. Evol.">
        <title>Megaphylogeny resolves global patterns of mushroom evolution.</title>
        <authorList>
            <person name="Varga T."/>
            <person name="Krizsan K."/>
            <person name="Foldi C."/>
            <person name="Dima B."/>
            <person name="Sanchez-Garcia M."/>
            <person name="Sanchez-Ramirez S."/>
            <person name="Szollosi G.J."/>
            <person name="Szarkandi J.G."/>
            <person name="Papp V."/>
            <person name="Albert L."/>
            <person name="Andreopoulos W."/>
            <person name="Angelini C."/>
            <person name="Antonin V."/>
            <person name="Barry K.W."/>
            <person name="Bougher N.L."/>
            <person name="Buchanan P."/>
            <person name="Buyck B."/>
            <person name="Bense V."/>
            <person name="Catcheside P."/>
            <person name="Chovatia M."/>
            <person name="Cooper J."/>
            <person name="Damon W."/>
            <person name="Desjardin D."/>
            <person name="Finy P."/>
            <person name="Geml J."/>
            <person name="Haridas S."/>
            <person name="Hughes K."/>
            <person name="Justo A."/>
            <person name="Karasinski D."/>
            <person name="Kautmanova I."/>
            <person name="Kiss B."/>
            <person name="Kocsube S."/>
            <person name="Kotiranta H."/>
            <person name="LaButti K.M."/>
            <person name="Lechner B.E."/>
            <person name="Liimatainen K."/>
            <person name="Lipzen A."/>
            <person name="Lukacs Z."/>
            <person name="Mihaltcheva S."/>
            <person name="Morgado L.N."/>
            <person name="Niskanen T."/>
            <person name="Noordeloos M.E."/>
            <person name="Ohm R.A."/>
            <person name="Ortiz-Santana B."/>
            <person name="Ovrebo C."/>
            <person name="Racz N."/>
            <person name="Riley R."/>
            <person name="Savchenko A."/>
            <person name="Shiryaev A."/>
            <person name="Soop K."/>
            <person name="Spirin V."/>
            <person name="Szebenyi C."/>
            <person name="Tomsovsky M."/>
            <person name="Tulloss R.E."/>
            <person name="Uehling J."/>
            <person name="Grigoriev I.V."/>
            <person name="Vagvolgyi C."/>
            <person name="Papp T."/>
            <person name="Martin F.M."/>
            <person name="Miettinen O."/>
            <person name="Hibbett D.S."/>
            <person name="Nagy L.G."/>
        </authorList>
    </citation>
    <scope>NUCLEOTIDE SEQUENCE [LARGE SCALE GENOMIC DNA]</scope>
    <source>
        <strain evidence="1 2">HHB13444</strain>
    </source>
</reference>
<organism evidence="1 2">
    <name type="scientific">Polyporus arcularius HHB13444</name>
    <dbReference type="NCBI Taxonomy" id="1314778"/>
    <lineage>
        <taxon>Eukaryota</taxon>
        <taxon>Fungi</taxon>
        <taxon>Dikarya</taxon>
        <taxon>Basidiomycota</taxon>
        <taxon>Agaricomycotina</taxon>
        <taxon>Agaricomycetes</taxon>
        <taxon>Polyporales</taxon>
        <taxon>Polyporaceae</taxon>
        <taxon>Polyporus</taxon>
    </lineage>
</organism>
<evidence type="ECO:0000313" key="1">
    <source>
        <dbReference type="EMBL" id="TFK80079.1"/>
    </source>
</evidence>
<sequence length="104" mass="11723">MSPTPSRLAIGVARTPLAMLSSGFSLVSRYSRSYRTYRPLYLSHIIFYRVKYQDPCARLTQEVLHGQGTPLSQSCSSMCKLPYRDVQLSPLCTCRGPTLRCACR</sequence>
<dbReference type="InParanoid" id="A0A5C3NTI5"/>
<gene>
    <name evidence="1" type="ORF">K466DRAFT_395423</name>
</gene>
<protein>
    <submittedName>
        <fullName evidence="1">Uncharacterized protein</fullName>
    </submittedName>
</protein>
<dbReference type="Proteomes" id="UP000308197">
    <property type="component" value="Unassembled WGS sequence"/>
</dbReference>